<keyword evidence="2" id="KW-1185">Reference proteome</keyword>
<reference evidence="1 2" key="1">
    <citation type="journal article" date="2024" name="Chem. Sci.">
        <title>Discovery of megapolipeptins by genome mining of a Burkholderiales bacteria collection.</title>
        <authorList>
            <person name="Paulo B.S."/>
            <person name="Recchia M.J.J."/>
            <person name="Lee S."/>
            <person name="Fergusson C.H."/>
            <person name="Romanowski S.B."/>
            <person name="Hernandez A."/>
            <person name="Krull N."/>
            <person name="Liu D.Y."/>
            <person name="Cavanagh H."/>
            <person name="Bos A."/>
            <person name="Gray C.A."/>
            <person name="Murphy B.T."/>
            <person name="Linington R.G."/>
            <person name="Eustaquio A.S."/>
        </authorList>
    </citation>
    <scope>NUCLEOTIDE SEQUENCE [LARGE SCALE GENOMIC DNA]</scope>
    <source>
        <strain evidence="1 2">RL17-350-BIC-A</strain>
    </source>
</reference>
<proteinExistence type="predicted"/>
<organism evidence="1 2">
    <name type="scientific">Paraburkholderia dipogonis</name>
    <dbReference type="NCBI Taxonomy" id="1211383"/>
    <lineage>
        <taxon>Bacteria</taxon>
        <taxon>Pseudomonadati</taxon>
        <taxon>Pseudomonadota</taxon>
        <taxon>Betaproteobacteria</taxon>
        <taxon>Burkholderiales</taxon>
        <taxon>Burkholderiaceae</taxon>
        <taxon>Paraburkholderia</taxon>
    </lineage>
</organism>
<sequence length="68" mass="7046">MSRFVAPADTRGASGSSQECSTRYAALLDLAELARRDGKSSEVVVRGLRDRGGVMSGCLSVGGRANAD</sequence>
<evidence type="ECO:0000313" key="2">
    <source>
        <dbReference type="Proteomes" id="UP001629230"/>
    </source>
</evidence>
<protein>
    <submittedName>
        <fullName evidence="1">Uncharacterized protein</fullName>
    </submittedName>
</protein>
<dbReference type="Proteomes" id="UP001629230">
    <property type="component" value="Unassembled WGS sequence"/>
</dbReference>
<name>A0ABW9APA4_9BURK</name>
<accession>A0ABW9APA4</accession>
<dbReference type="RefSeq" id="WP_408177053.1">
    <property type="nucleotide sequence ID" value="NZ_JAQQEZ010000006.1"/>
</dbReference>
<evidence type="ECO:0000313" key="1">
    <source>
        <dbReference type="EMBL" id="MFM0001561.1"/>
    </source>
</evidence>
<gene>
    <name evidence="1" type="ORF">PQR57_11075</name>
</gene>
<dbReference type="EMBL" id="JAQQEZ010000006">
    <property type="protein sequence ID" value="MFM0001561.1"/>
    <property type="molecule type" value="Genomic_DNA"/>
</dbReference>
<comment type="caution">
    <text evidence="1">The sequence shown here is derived from an EMBL/GenBank/DDBJ whole genome shotgun (WGS) entry which is preliminary data.</text>
</comment>